<feature type="region of interest" description="Disordered" evidence="2">
    <location>
        <begin position="420"/>
        <end position="444"/>
    </location>
</feature>
<evidence type="ECO:0000256" key="1">
    <source>
        <dbReference type="RuleBase" id="RU000487"/>
    </source>
</evidence>
<feature type="compositionally biased region" description="Basic and acidic residues" evidence="2">
    <location>
        <begin position="426"/>
        <end position="444"/>
    </location>
</feature>
<sequence length="574" mass="63474">MASSASGERKASASHSRSIRGTTPRLHDLASTPEAPRTPPLLRSTSSLYGSPGGSFRTEDEYVVLELGSRFVRGGFPGESTPRCTLSFGPEHQRRVGDYREWDPEYAQKRRKRRKGQDWGEDYELYRMDIANLDLDLVADKFDRVVREAYTKYFLLDPKPRRILLALPPRMPHPLISTLLAVLFDSCQAPSITLLSSPVLATVAAGLRSALVVDIGWAETVVTAVCEYREVHERRTIRAGKLLSQEMARLLNAHLEADVPPNAPKPDISFEEADEVLTRVGWCNTRPKSNRRTMYFPARTSPILEEFEDAPETPEPSVTIPFPRNTPPTNLSIAFKELAKPAEKALFATDTPLSDFDDHELPLHHVVYRALLALPIDVRRLCMSRIVITGGVSNLPGLKTRILAEVEALVQQRGWDPVRSYGSASARHEQTLRQQKEKVELRRDEGADKVSELLLSPGAEQTLPPAGLREPEVDAMDVKLANMALKHGPPPACNAGGEIRGVETLGVWAGASLVAQLRVRGIVEIDRERFLKDGLFGASMEKEVSVVPQRQSMGPGVVGRGGGDRASWTLGVWA</sequence>
<dbReference type="Gene3D" id="3.30.420.40">
    <property type="match status" value="2"/>
</dbReference>
<dbReference type="PANTHER" id="PTHR11937">
    <property type="entry name" value="ACTIN"/>
    <property type="match status" value="1"/>
</dbReference>
<keyword evidence="4" id="KW-1185">Reference proteome</keyword>
<comment type="similarity">
    <text evidence="1">Belongs to the actin family.</text>
</comment>
<reference evidence="3" key="1">
    <citation type="journal article" date="2020" name="Stud. Mycol.">
        <title>101 Dothideomycetes genomes: a test case for predicting lifestyles and emergence of pathogens.</title>
        <authorList>
            <person name="Haridas S."/>
            <person name="Albert R."/>
            <person name="Binder M."/>
            <person name="Bloem J."/>
            <person name="Labutti K."/>
            <person name="Salamov A."/>
            <person name="Andreopoulos B."/>
            <person name="Baker S."/>
            <person name="Barry K."/>
            <person name="Bills G."/>
            <person name="Bluhm B."/>
            <person name="Cannon C."/>
            <person name="Castanera R."/>
            <person name="Culley D."/>
            <person name="Daum C."/>
            <person name="Ezra D."/>
            <person name="Gonzalez J."/>
            <person name="Henrissat B."/>
            <person name="Kuo A."/>
            <person name="Liang C."/>
            <person name="Lipzen A."/>
            <person name="Lutzoni F."/>
            <person name="Magnuson J."/>
            <person name="Mondo S."/>
            <person name="Nolan M."/>
            <person name="Ohm R."/>
            <person name="Pangilinan J."/>
            <person name="Park H.-J."/>
            <person name="Ramirez L."/>
            <person name="Alfaro M."/>
            <person name="Sun H."/>
            <person name="Tritt A."/>
            <person name="Yoshinaga Y."/>
            <person name="Zwiers L.-H."/>
            <person name="Turgeon B."/>
            <person name="Goodwin S."/>
            <person name="Spatafora J."/>
            <person name="Crous P."/>
            <person name="Grigoriev I."/>
        </authorList>
    </citation>
    <scope>NUCLEOTIDE SEQUENCE</scope>
    <source>
        <strain evidence="3">CBS 379.55</strain>
    </source>
</reference>
<dbReference type="AlphaFoldDB" id="A0A6A6JQX8"/>
<evidence type="ECO:0000256" key="2">
    <source>
        <dbReference type="SAM" id="MobiDB-lite"/>
    </source>
</evidence>
<dbReference type="Proteomes" id="UP000800097">
    <property type="component" value="Unassembled WGS sequence"/>
</dbReference>
<gene>
    <name evidence="3" type="ORF">EI97DRAFT_431184</name>
</gene>
<dbReference type="SUPFAM" id="SSF53067">
    <property type="entry name" value="Actin-like ATPase domain"/>
    <property type="match status" value="2"/>
</dbReference>
<dbReference type="Pfam" id="PF00022">
    <property type="entry name" value="Actin"/>
    <property type="match status" value="1"/>
</dbReference>
<dbReference type="EMBL" id="ML986487">
    <property type="protein sequence ID" value="KAF2278952.1"/>
    <property type="molecule type" value="Genomic_DNA"/>
</dbReference>
<evidence type="ECO:0000313" key="3">
    <source>
        <dbReference type="EMBL" id="KAF2278952.1"/>
    </source>
</evidence>
<proteinExistence type="inferred from homology"/>
<dbReference type="InterPro" id="IPR043129">
    <property type="entry name" value="ATPase_NBD"/>
</dbReference>
<dbReference type="GeneID" id="54551046"/>
<dbReference type="SMART" id="SM00268">
    <property type="entry name" value="ACTIN"/>
    <property type="match status" value="1"/>
</dbReference>
<evidence type="ECO:0000313" key="4">
    <source>
        <dbReference type="Proteomes" id="UP000800097"/>
    </source>
</evidence>
<dbReference type="Gene3D" id="3.90.640.10">
    <property type="entry name" value="Actin, Chain A, domain 4"/>
    <property type="match status" value="1"/>
</dbReference>
<dbReference type="OrthoDB" id="337660at2759"/>
<dbReference type="RefSeq" id="XP_033656491.1">
    <property type="nucleotide sequence ID" value="XM_033797871.1"/>
</dbReference>
<organism evidence="3 4">
    <name type="scientific">Westerdykella ornata</name>
    <dbReference type="NCBI Taxonomy" id="318751"/>
    <lineage>
        <taxon>Eukaryota</taxon>
        <taxon>Fungi</taxon>
        <taxon>Dikarya</taxon>
        <taxon>Ascomycota</taxon>
        <taxon>Pezizomycotina</taxon>
        <taxon>Dothideomycetes</taxon>
        <taxon>Pleosporomycetidae</taxon>
        <taxon>Pleosporales</taxon>
        <taxon>Sporormiaceae</taxon>
        <taxon>Westerdykella</taxon>
    </lineage>
</organism>
<feature type="region of interest" description="Disordered" evidence="2">
    <location>
        <begin position="1"/>
        <end position="53"/>
    </location>
</feature>
<protein>
    <submittedName>
        <fullName evidence="3">Actin-like ATPase domain-containing protein</fullName>
    </submittedName>
</protein>
<name>A0A6A6JQX8_WESOR</name>
<dbReference type="InterPro" id="IPR004000">
    <property type="entry name" value="Actin"/>
</dbReference>
<accession>A0A6A6JQX8</accession>